<protein>
    <submittedName>
        <fullName evidence="2">Uncharacterized protein</fullName>
    </submittedName>
</protein>
<name>A0ABS4QHN0_9NOCA</name>
<proteinExistence type="predicted"/>
<feature type="region of interest" description="Disordered" evidence="1">
    <location>
        <begin position="20"/>
        <end position="78"/>
    </location>
</feature>
<accession>A0ABS4QHN0</accession>
<evidence type="ECO:0000313" key="2">
    <source>
        <dbReference type="EMBL" id="MBP2191206.1"/>
    </source>
</evidence>
<organism evidence="2 3">
    <name type="scientific">Nocardia goodfellowii</name>
    <dbReference type="NCBI Taxonomy" id="882446"/>
    <lineage>
        <taxon>Bacteria</taxon>
        <taxon>Bacillati</taxon>
        <taxon>Actinomycetota</taxon>
        <taxon>Actinomycetes</taxon>
        <taxon>Mycobacteriales</taxon>
        <taxon>Nocardiaceae</taxon>
        <taxon>Nocardia</taxon>
    </lineage>
</organism>
<evidence type="ECO:0000256" key="1">
    <source>
        <dbReference type="SAM" id="MobiDB-lite"/>
    </source>
</evidence>
<evidence type="ECO:0000313" key="3">
    <source>
        <dbReference type="Proteomes" id="UP001519325"/>
    </source>
</evidence>
<dbReference type="RefSeq" id="WP_209892475.1">
    <property type="nucleotide sequence ID" value="NZ_JAGGMR010000001.1"/>
</dbReference>
<sequence length="157" mass="17836">MTLIGDRRKFAAEVGSPDTSLGAFPGAFTPRRSSISPRRPLGSEPMDYLRRQPGVHPQFRNSVRRTATSVRPREDPNGRLSEPFPGFLDWGATTDNVLTCLFHTGDFLTITLKFWRHEHLRLHPEHDGTVFTTEIHRTEFLEVLDELVATLDRGLVD</sequence>
<comment type="caution">
    <text evidence="2">The sequence shown here is derived from an EMBL/GenBank/DDBJ whole genome shotgun (WGS) entry which is preliminary data.</text>
</comment>
<dbReference type="EMBL" id="JAGGMR010000001">
    <property type="protein sequence ID" value="MBP2191206.1"/>
    <property type="molecule type" value="Genomic_DNA"/>
</dbReference>
<feature type="compositionally biased region" description="Polar residues" evidence="1">
    <location>
        <begin position="59"/>
        <end position="69"/>
    </location>
</feature>
<gene>
    <name evidence="2" type="ORF">BJ987_004107</name>
</gene>
<feature type="compositionally biased region" description="Low complexity" evidence="1">
    <location>
        <begin position="30"/>
        <end position="40"/>
    </location>
</feature>
<reference evidence="2 3" key="1">
    <citation type="submission" date="2021-03" db="EMBL/GenBank/DDBJ databases">
        <title>Sequencing the genomes of 1000 actinobacteria strains.</title>
        <authorList>
            <person name="Klenk H.-P."/>
        </authorList>
    </citation>
    <scope>NUCLEOTIDE SEQUENCE [LARGE SCALE GENOMIC DNA]</scope>
    <source>
        <strain evidence="2 3">DSM 45516</strain>
    </source>
</reference>
<keyword evidence="3" id="KW-1185">Reference proteome</keyword>
<dbReference type="Proteomes" id="UP001519325">
    <property type="component" value="Unassembled WGS sequence"/>
</dbReference>